<dbReference type="InterPro" id="IPR030869">
    <property type="entry name" value="MqnD"/>
</dbReference>
<dbReference type="UniPathway" id="UPA00079"/>
<evidence type="ECO:0000256" key="2">
    <source>
        <dbReference type="ARBA" id="ARBA00022428"/>
    </source>
</evidence>
<keyword evidence="3 4" id="KW-0456">Lyase</keyword>
<dbReference type="GO" id="GO:0016830">
    <property type="term" value="F:carbon-carbon lyase activity"/>
    <property type="evidence" value="ECO:0007669"/>
    <property type="project" value="UniProtKB-UniRule"/>
</dbReference>
<evidence type="ECO:0000313" key="5">
    <source>
        <dbReference type="EMBL" id="RDI73266.1"/>
    </source>
</evidence>
<dbReference type="AlphaFoldDB" id="A0A7M2YT65"/>
<comment type="function">
    <text evidence="4">Catalyzes the conversion of cyclic dehypoxanthine futalosine (cyclic DHFL) into 1,4-dihydroxy-6-naphthoate, a step in the biosynthesis of menaquinone (MK, vitamin K2).</text>
</comment>
<sequence>MVPPAHGAPCYRRRAVEIRVGHSPDPDDAFMYWALTTDLVATRGFVFQQVLADIQTLNQWARAGRLEVTAISLAAYPFVQDDYALLPHGASIGTGYGPIVVAREPASVDDLRGKEIVVPGVMTTAFLTLRLVLGDVPHRELPFEQIPDEVASGRADYGLLIHEGQLTFSDLGLHKVLDLGEWWLLETGLPLPLGVNVARRDVERLPDLSAVLGEAIRCGLEHRDEALEYALRFGRGIDEAVADRFIEMYVNDLTEDYGDEGRMAVSELLRRGEAIGAFPRPVSIDFVA</sequence>
<dbReference type="Gene3D" id="3.40.190.10">
    <property type="entry name" value="Periplasmic binding protein-like II"/>
    <property type="match status" value="2"/>
</dbReference>
<comment type="similarity">
    <text evidence="4">Belongs to the MqnA/MqnD family. MqnD subfamily.</text>
</comment>
<dbReference type="HAMAP" id="MF_00996">
    <property type="entry name" value="MqnD"/>
    <property type="match status" value="1"/>
</dbReference>
<proteinExistence type="inferred from homology"/>
<accession>A0A7M2YT65</accession>
<name>A0A7M2YT65_9ACTN</name>
<comment type="caution">
    <text evidence="5">The sequence shown here is derived from an EMBL/GenBank/DDBJ whole genome shotgun (WGS) entry which is preliminary data.</text>
</comment>
<feature type="binding site" evidence="4">
    <location>
        <begin position="124"/>
        <end position="125"/>
    </location>
    <ligand>
        <name>substrate</name>
    </ligand>
</feature>
<dbReference type="SUPFAM" id="SSF53850">
    <property type="entry name" value="Periplasmic binding protein-like II"/>
    <property type="match status" value="1"/>
</dbReference>
<keyword evidence="2 4" id="KW-0474">Menaquinone biosynthesis</keyword>
<comment type="pathway">
    <text evidence="1 4">Quinol/quinone metabolism; menaquinone biosynthesis.</text>
</comment>
<dbReference type="PANTHER" id="PTHR37167:SF1">
    <property type="entry name" value="1,4-DIHYDROXY-6-NAPHTOATE SYNTHASE"/>
    <property type="match status" value="1"/>
</dbReference>
<organism evidence="5 6">
    <name type="scientific">Gaiella occulta</name>
    <dbReference type="NCBI Taxonomy" id="1002870"/>
    <lineage>
        <taxon>Bacteria</taxon>
        <taxon>Bacillati</taxon>
        <taxon>Actinomycetota</taxon>
        <taxon>Thermoleophilia</taxon>
        <taxon>Gaiellales</taxon>
        <taxon>Gaiellaceae</taxon>
        <taxon>Gaiella</taxon>
    </lineage>
</organism>
<dbReference type="OrthoDB" id="9809439at2"/>
<dbReference type="EC" id="4.1.99.29" evidence="4"/>
<comment type="caution">
    <text evidence="4">Lacks conserved residue(s) required for the propagation of feature annotation.</text>
</comment>
<dbReference type="Proteomes" id="UP000254134">
    <property type="component" value="Unassembled WGS sequence"/>
</dbReference>
<reference evidence="6" key="2">
    <citation type="journal article" date="2019" name="MicrobiologyOpen">
        <title>High-quality draft genome sequence of Gaiella occulta isolated from a 150 meter deep mineral water borehole and comparison with the genome sequences of other deep-branching lineages of the phylum Actinobacteria.</title>
        <authorList>
            <person name="Severino R."/>
            <person name="Froufe H.J.C."/>
            <person name="Barroso C."/>
            <person name="Albuquerque L."/>
            <person name="Lobo-da-Cunha A."/>
            <person name="da Costa M.S."/>
            <person name="Egas C."/>
        </authorList>
    </citation>
    <scope>NUCLEOTIDE SEQUENCE [LARGE SCALE GENOMIC DNA]</scope>
    <source>
        <strain evidence="6">F2-233</strain>
    </source>
</reference>
<dbReference type="EMBL" id="QQZY01000011">
    <property type="protein sequence ID" value="RDI73266.1"/>
    <property type="molecule type" value="Genomic_DNA"/>
</dbReference>
<reference evidence="5 6" key="1">
    <citation type="submission" date="2018-07" db="EMBL/GenBank/DDBJ databases">
        <title>High-quality-draft genome sequence of Gaiella occulta.</title>
        <authorList>
            <person name="Severino R."/>
            <person name="Froufe H.J.C."/>
            <person name="Rainey F.A."/>
            <person name="Barroso C."/>
            <person name="Albuquerque L."/>
            <person name="Lobo-Da-Cunha A."/>
            <person name="Da Costa M.S."/>
            <person name="Egas C."/>
        </authorList>
    </citation>
    <scope>NUCLEOTIDE SEQUENCE [LARGE SCALE GENOMIC DNA]</scope>
    <source>
        <strain evidence="5 6">F2-233</strain>
    </source>
</reference>
<dbReference type="PANTHER" id="PTHR37167">
    <property type="entry name" value="1,4-DIHYDROXY-6-NAPHTOATE SYNTHASE"/>
    <property type="match status" value="1"/>
</dbReference>
<comment type="catalytic activity">
    <reaction evidence="4">
        <text>cyclic dehypoxanthinylfutalosinate = 1,4-dihydroxy-6-naphthoate + dihydroxyacetone</text>
        <dbReference type="Rhea" id="RHEA:33087"/>
        <dbReference type="ChEBI" id="CHEBI:16016"/>
        <dbReference type="ChEBI" id="CHEBI:64254"/>
        <dbReference type="ChEBI" id="CHEBI:64270"/>
        <dbReference type="EC" id="4.1.99.29"/>
    </reaction>
</comment>
<evidence type="ECO:0000256" key="4">
    <source>
        <dbReference type="HAMAP-Rule" id="MF_00996"/>
    </source>
</evidence>
<evidence type="ECO:0000313" key="6">
    <source>
        <dbReference type="Proteomes" id="UP000254134"/>
    </source>
</evidence>
<gene>
    <name evidence="4" type="primary">mqnD</name>
    <name evidence="5" type="ORF">Gocc_3061</name>
</gene>
<evidence type="ECO:0000256" key="3">
    <source>
        <dbReference type="ARBA" id="ARBA00023239"/>
    </source>
</evidence>
<dbReference type="GO" id="GO:0009234">
    <property type="term" value="P:menaquinone biosynthetic process"/>
    <property type="evidence" value="ECO:0007669"/>
    <property type="project" value="UniProtKB-UniRule"/>
</dbReference>
<dbReference type="Pfam" id="PF02621">
    <property type="entry name" value="VitK2_biosynth"/>
    <property type="match status" value="1"/>
</dbReference>
<dbReference type="InterPro" id="IPR003773">
    <property type="entry name" value="Menaquinone_biosynth"/>
</dbReference>
<feature type="active site" description="Proton acceptor" evidence="4">
    <location>
        <position position="162"/>
    </location>
</feature>
<keyword evidence="6" id="KW-1185">Reference proteome</keyword>
<evidence type="ECO:0000256" key="1">
    <source>
        <dbReference type="ARBA" id="ARBA00004863"/>
    </source>
</evidence>
<protein>
    <recommendedName>
        <fullName evidence="4">1,4-dihydroxy-6-naphtoate synthase</fullName>
        <ecNumber evidence="4">4.1.99.29</ecNumber>
    </recommendedName>
    <alternativeName>
        <fullName evidence="4">Menaquinone biosynthetic enzyme MqnD</fullName>
    </alternativeName>
</protein>